<dbReference type="Gramene" id="OMO69956">
    <property type="protein sequence ID" value="OMO69956"/>
    <property type="gene ID" value="CCACVL1_19180"/>
</dbReference>
<organism evidence="1 2">
    <name type="scientific">Corchorus capsularis</name>
    <name type="common">Jute</name>
    <dbReference type="NCBI Taxonomy" id="210143"/>
    <lineage>
        <taxon>Eukaryota</taxon>
        <taxon>Viridiplantae</taxon>
        <taxon>Streptophyta</taxon>
        <taxon>Embryophyta</taxon>
        <taxon>Tracheophyta</taxon>
        <taxon>Spermatophyta</taxon>
        <taxon>Magnoliopsida</taxon>
        <taxon>eudicotyledons</taxon>
        <taxon>Gunneridae</taxon>
        <taxon>Pentapetalae</taxon>
        <taxon>rosids</taxon>
        <taxon>malvids</taxon>
        <taxon>Malvales</taxon>
        <taxon>Malvaceae</taxon>
        <taxon>Grewioideae</taxon>
        <taxon>Apeibeae</taxon>
        <taxon>Corchorus</taxon>
    </lineage>
</organism>
<sequence>MAGERTESLRIGLAVTVAVAMTAGHAEAFAFTLAGPDPAVDPVADDEAAPFVALFMAAGR</sequence>
<protein>
    <submittedName>
        <fullName evidence="1">Extracellular calcium-sensing receptor</fullName>
    </submittedName>
</protein>
<gene>
    <name evidence="1" type="ORF">CCACVL1_19180</name>
</gene>
<dbReference type="EMBL" id="AWWV01011903">
    <property type="protein sequence ID" value="OMO69956.1"/>
    <property type="molecule type" value="Genomic_DNA"/>
</dbReference>
<dbReference type="AlphaFoldDB" id="A0A1R3HHU7"/>
<evidence type="ECO:0000313" key="1">
    <source>
        <dbReference type="EMBL" id="OMO69956.1"/>
    </source>
</evidence>
<name>A0A1R3HHU7_COCAP</name>
<reference evidence="1 2" key="1">
    <citation type="submission" date="2013-09" db="EMBL/GenBank/DDBJ databases">
        <title>Corchorus capsularis genome sequencing.</title>
        <authorList>
            <person name="Alam M."/>
            <person name="Haque M.S."/>
            <person name="Islam M.S."/>
            <person name="Emdad E.M."/>
            <person name="Islam M.M."/>
            <person name="Ahmed B."/>
            <person name="Halim A."/>
            <person name="Hossen Q.M.M."/>
            <person name="Hossain M.Z."/>
            <person name="Ahmed R."/>
            <person name="Khan M.M."/>
            <person name="Islam R."/>
            <person name="Rashid M.M."/>
            <person name="Khan S.A."/>
            <person name="Rahman M.S."/>
            <person name="Alam M."/>
        </authorList>
    </citation>
    <scope>NUCLEOTIDE SEQUENCE [LARGE SCALE GENOMIC DNA]</scope>
    <source>
        <strain evidence="2">cv. CVL-1</strain>
        <tissue evidence="1">Whole seedling</tissue>
    </source>
</reference>
<accession>A0A1R3HHU7</accession>
<evidence type="ECO:0000313" key="2">
    <source>
        <dbReference type="Proteomes" id="UP000188268"/>
    </source>
</evidence>
<proteinExistence type="predicted"/>
<keyword evidence="2" id="KW-1185">Reference proteome</keyword>
<feature type="non-terminal residue" evidence="1">
    <location>
        <position position="60"/>
    </location>
</feature>
<dbReference type="Proteomes" id="UP000188268">
    <property type="component" value="Unassembled WGS sequence"/>
</dbReference>
<keyword evidence="1" id="KW-0675">Receptor</keyword>
<comment type="caution">
    <text evidence="1">The sequence shown here is derived from an EMBL/GenBank/DDBJ whole genome shotgun (WGS) entry which is preliminary data.</text>
</comment>